<reference evidence="9" key="1">
    <citation type="submission" date="2016-06" db="EMBL/GenBank/DDBJ databases">
        <title>Parallel loss of symbiosis genes in relatives of nitrogen-fixing non-legume Parasponia.</title>
        <authorList>
            <person name="Van Velzen R."/>
            <person name="Holmer R."/>
            <person name="Bu F."/>
            <person name="Rutten L."/>
            <person name="Van Zeijl A."/>
            <person name="Liu W."/>
            <person name="Santuari L."/>
            <person name="Cao Q."/>
            <person name="Sharma T."/>
            <person name="Shen D."/>
            <person name="Roswanjaya Y."/>
            <person name="Wardhani T."/>
            <person name="Kalhor M.S."/>
            <person name="Jansen J."/>
            <person name="Van den Hoogen J."/>
            <person name="Gungor B."/>
            <person name="Hartog M."/>
            <person name="Hontelez J."/>
            <person name="Verver J."/>
            <person name="Yang W.-C."/>
            <person name="Schijlen E."/>
            <person name="Repin R."/>
            <person name="Schilthuizen M."/>
            <person name="Schranz E."/>
            <person name="Heidstra R."/>
            <person name="Miyata K."/>
            <person name="Fedorova E."/>
            <person name="Kohlen W."/>
            <person name="Bisseling T."/>
            <person name="Smit S."/>
            <person name="Geurts R."/>
        </authorList>
    </citation>
    <scope>NUCLEOTIDE SEQUENCE [LARGE SCALE GENOMIC DNA]</scope>
    <source>
        <strain evidence="9">cv. WU1-14</strain>
    </source>
</reference>
<evidence type="ECO:0000256" key="2">
    <source>
        <dbReference type="ARBA" id="ARBA00023015"/>
    </source>
</evidence>
<feature type="region of interest" description="Disordered" evidence="7">
    <location>
        <begin position="120"/>
        <end position="223"/>
    </location>
</feature>
<evidence type="ECO:0000256" key="3">
    <source>
        <dbReference type="ARBA" id="ARBA00023125"/>
    </source>
</evidence>
<dbReference type="SUPFAM" id="SSF101936">
    <property type="entry name" value="DNA-binding pseudobarrel domain"/>
    <property type="match status" value="1"/>
</dbReference>
<evidence type="ECO:0000256" key="6">
    <source>
        <dbReference type="SAM" id="Coils"/>
    </source>
</evidence>
<keyword evidence="5" id="KW-0539">Nucleus</keyword>
<dbReference type="Proteomes" id="UP000237105">
    <property type="component" value="Unassembled WGS sequence"/>
</dbReference>
<dbReference type="Gene3D" id="2.40.330.10">
    <property type="entry name" value="DNA-binding pseudobarrel domain"/>
    <property type="match status" value="1"/>
</dbReference>
<keyword evidence="3 8" id="KW-0238">DNA-binding</keyword>
<feature type="coiled-coil region" evidence="6">
    <location>
        <begin position="374"/>
        <end position="415"/>
    </location>
</feature>
<evidence type="ECO:0000313" key="9">
    <source>
        <dbReference type="Proteomes" id="UP000237105"/>
    </source>
</evidence>
<comment type="subcellular location">
    <subcellularLocation>
        <location evidence="1">Nucleus</location>
    </subcellularLocation>
</comment>
<proteinExistence type="predicted"/>
<evidence type="ECO:0000256" key="1">
    <source>
        <dbReference type="ARBA" id="ARBA00004123"/>
    </source>
</evidence>
<dbReference type="EMBL" id="JXTB01000365">
    <property type="protein sequence ID" value="PON43737.1"/>
    <property type="molecule type" value="Genomic_DNA"/>
</dbReference>
<accession>A0A2P5B4L0</accession>
<dbReference type="GO" id="GO:0003677">
    <property type="term" value="F:DNA binding"/>
    <property type="evidence" value="ECO:0007669"/>
    <property type="project" value="UniProtKB-KW"/>
</dbReference>
<keyword evidence="2" id="KW-0805">Transcription regulation</keyword>
<sequence>MENNTNNTEKKFLFQKSMKKTDEKNNFLRLKKDDAEIYFGRLREGETKSINFKDKLGELRTIDYSHRKIDKSYAYVLSGENWKIYVRQIGLKKSHTVKFYGHGGDCNLFFIEDSVPLQRPSTTPADSAMEVSRQPENTEVHPSVNPSIQAPYSTESGSVRGAPWTTPTNFPGAFSTRSDNDFAENPSTSRPSEFPSAPVPGSIPGDEVPTFSLPPADQTGMPNSNFDFLNSQDYMLYLVDDHQPNLNLAPDSGIGPPPNVDDDSQTLTNNDAVGRNIQSYFDQYINKCGVGLLNQLNSAQNEHVKPFVLNSVGSIMKILVTNQIGQVHSNDFRSQIDTYWEPITQFNLDLSPLKKLVDDSQANLREFEQTKKQVDDYGKTLEAIEIKIEEESKNIEIAKRRLEEFTKQAVEIKIRIEERKNCMASMRVSPLQSRF</sequence>
<feature type="compositionally biased region" description="Polar residues" evidence="7">
    <location>
        <begin position="144"/>
        <end position="157"/>
    </location>
</feature>
<comment type="caution">
    <text evidence="8">The sequence shown here is derived from an EMBL/GenBank/DDBJ whole genome shotgun (WGS) entry which is preliminary data.</text>
</comment>
<dbReference type="CDD" id="cd10017">
    <property type="entry name" value="B3_DNA"/>
    <property type="match status" value="1"/>
</dbReference>
<dbReference type="AlphaFoldDB" id="A0A2P5B4L0"/>
<dbReference type="OrthoDB" id="10364056at2759"/>
<keyword evidence="6" id="KW-0175">Coiled coil</keyword>
<evidence type="ECO:0000256" key="7">
    <source>
        <dbReference type="SAM" id="MobiDB-lite"/>
    </source>
</evidence>
<keyword evidence="9" id="KW-1185">Reference proteome</keyword>
<keyword evidence="4" id="KW-0804">Transcription</keyword>
<protein>
    <submittedName>
        <fullName evidence="8">DNA-binding pseudobarrel domain containing protein</fullName>
    </submittedName>
</protein>
<dbReference type="GO" id="GO:0005634">
    <property type="term" value="C:nucleus"/>
    <property type="evidence" value="ECO:0007669"/>
    <property type="project" value="UniProtKB-SubCell"/>
</dbReference>
<evidence type="ECO:0000256" key="4">
    <source>
        <dbReference type="ARBA" id="ARBA00023163"/>
    </source>
</evidence>
<name>A0A2P5B4L0_PARAD</name>
<dbReference type="InterPro" id="IPR015300">
    <property type="entry name" value="DNA-bd_pseudobarrel_sf"/>
</dbReference>
<gene>
    <name evidence="8" type="ORF">PanWU01x14_271900</name>
</gene>
<dbReference type="InterPro" id="IPR003340">
    <property type="entry name" value="B3_DNA-bd"/>
</dbReference>
<organism evidence="8 9">
    <name type="scientific">Parasponia andersonii</name>
    <name type="common">Sponia andersonii</name>
    <dbReference type="NCBI Taxonomy" id="3476"/>
    <lineage>
        <taxon>Eukaryota</taxon>
        <taxon>Viridiplantae</taxon>
        <taxon>Streptophyta</taxon>
        <taxon>Embryophyta</taxon>
        <taxon>Tracheophyta</taxon>
        <taxon>Spermatophyta</taxon>
        <taxon>Magnoliopsida</taxon>
        <taxon>eudicotyledons</taxon>
        <taxon>Gunneridae</taxon>
        <taxon>Pentapetalae</taxon>
        <taxon>rosids</taxon>
        <taxon>fabids</taxon>
        <taxon>Rosales</taxon>
        <taxon>Cannabaceae</taxon>
        <taxon>Parasponia</taxon>
    </lineage>
</organism>
<evidence type="ECO:0000313" key="8">
    <source>
        <dbReference type="EMBL" id="PON43737.1"/>
    </source>
</evidence>
<evidence type="ECO:0000256" key="5">
    <source>
        <dbReference type="ARBA" id="ARBA00023242"/>
    </source>
</evidence>